<dbReference type="InterPro" id="IPR025586">
    <property type="entry name" value="PcfJ"/>
</dbReference>
<dbReference type="Proteomes" id="UP000824048">
    <property type="component" value="Unassembled WGS sequence"/>
</dbReference>
<reference evidence="1" key="2">
    <citation type="submission" date="2021-04" db="EMBL/GenBank/DDBJ databases">
        <authorList>
            <person name="Gilroy R."/>
        </authorList>
    </citation>
    <scope>NUCLEOTIDE SEQUENCE</scope>
    <source>
        <strain evidence="1">ChiSxjej1B13-11774</strain>
    </source>
</reference>
<dbReference type="EMBL" id="DXBP01000045">
    <property type="protein sequence ID" value="HIZ42259.1"/>
    <property type="molecule type" value="Genomic_DNA"/>
</dbReference>
<reference evidence="1" key="1">
    <citation type="journal article" date="2021" name="PeerJ">
        <title>Extensive microbial diversity within the chicken gut microbiome revealed by metagenomics and culture.</title>
        <authorList>
            <person name="Gilroy R."/>
            <person name="Ravi A."/>
            <person name="Getino M."/>
            <person name="Pursley I."/>
            <person name="Horton D.L."/>
            <person name="Alikhan N.F."/>
            <person name="Baker D."/>
            <person name="Gharbi K."/>
            <person name="Hall N."/>
            <person name="Watson M."/>
            <person name="Adriaenssens E.M."/>
            <person name="Foster-Nyarko E."/>
            <person name="Jarju S."/>
            <person name="Secka A."/>
            <person name="Antonio M."/>
            <person name="Oren A."/>
            <person name="Chaudhuri R.R."/>
            <person name="La Ragione R."/>
            <person name="Hildebrand F."/>
            <person name="Pallen M.J."/>
        </authorList>
    </citation>
    <scope>NUCLEOTIDE SEQUENCE</scope>
    <source>
        <strain evidence="1">ChiSxjej1B13-11774</strain>
    </source>
</reference>
<dbReference type="AlphaFoldDB" id="A0A9D2EQX6"/>
<proteinExistence type="predicted"/>
<gene>
    <name evidence="1" type="ORF">H9811_06830</name>
</gene>
<organism evidence="1 2">
    <name type="scientific">Candidatus Gemmiger excrementigallinarum</name>
    <dbReference type="NCBI Taxonomy" id="2838609"/>
    <lineage>
        <taxon>Bacteria</taxon>
        <taxon>Bacillati</taxon>
        <taxon>Bacillota</taxon>
        <taxon>Clostridia</taxon>
        <taxon>Eubacteriales</taxon>
        <taxon>Gemmiger</taxon>
    </lineage>
</organism>
<name>A0A9D2EQX6_9FIRM</name>
<accession>A0A9D2EQX6</accession>
<evidence type="ECO:0000313" key="1">
    <source>
        <dbReference type="EMBL" id="HIZ42259.1"/>
    </source>
</evidence>
<protein>
    <submittedName>
        <fullName evidence="1">PcfJ domain-containing protein</fullName>
    </submittedName>
</protein>
<dbReference type="Pfam" id="PF14284">
    <property type="entry name" value="PcfJ"/>
    <property type="match status" value="1"/>
</dbReference>
<comment type="caution">
    <text evidence="1">The sequence shown here is derived from an EMBL/GenBank/DDBJ whole genome shotgun (WGS) entry which is preliminary data.</text>
</comment>
<evidence type="ECO:0000313" key="2">
    <source>
        <dbReference type="Proteomes" id="UP000824048"/>
    </source>
</evidence>
<sequence>METRDYAKLIPKSPPKDIVKWLKQTRNYWECGVLKYKQVSREEADAYTYHDDFFADIRAGADAVKMRPALLYCTECNRYMLAGYIPAKACHGYGVSSGVQLLDSYWQEGTRFQEGESMLCPGCGAPVKLRSTTSMRYGQTEEHFVVVPTVKKNLLALTEWRIARHFSTQLEESWSFDAFCSYIYDGGRLHRLVNWRCGMMGCYYQLETWEEPKRMVDTLGAPVFYTEDLPSLDGTELENAKLWDYAHQACPKDLFYPVAYLRLYRRRPAVENLITAGMGMLLGQAIAQECERVSVGYNGIRTVAPKLSWMNWKERQPAKILGLDRAELRQAAKEQWTLKKLQAYCAVKADTTLADFELAAQKLGLDFVERFHQEGAPLARTVRYLQKQQEGPFILLDYWEMAERLDLDLQEAVIRWPPHLRGAHDRAASQIQYQKNAPVNLRFAAMTERCRGLAWEHDGICIRPAESVEELVQEGKTLHHCVGGYGPAHADGRIILFIRHTRRPERSWFTLNVDVREKKILQNHGYGNEYAHGRKLTIPRAVQDFVALWKREVLDKWTLPKPKKKAKPRTGESAA</sequence>